<accession>A0A0B2QRQ1</accession>
<dbReference type="InterPro" id="IPR018000">
    <property type="entry name" value="Neurotransmitter_ion_chnl_CS"/>
</dbReference>
<dbReference type="InterPro" id="IPR055079">
    <property type="entry name" value="POP1_C"/>
</dbReference>
<evidence type="ECO:0000256" key="4">
    <source>
        <dbReference type="ARBA" id="ARBA00023136"/>
    </source>
</evidence>
<feature type="domain" description="POPLD" evidence="8">
    <location>
        <begin position="431"/>
        <end position="504"/>
    </location>
</feature>
<protein>
    <submittedName>
        <fullName evidence="10">Uncharacterized protein</fullName>
    </submittedName>
</protein>
<evidence type="ECO:0000256" key="1">
    <source>
        <dbReference type="ARBA" id="ARBA00004123"/>
    </source>
</evidence>
<organism evidence="10">
    <name type="scientific">Glycine soja</name>
    <name type="common">Wild soybean</name>
    <dbReference type="NCBI Taxonomy" id="3848"/>
    <lineage>
        <taxon>Eukaryota</taxon>
        <taxon>Viridiplantae</taxon>
        <taxon>Streptophyta</taxon>
        <taxon>Embryophyta</taxon>
        <taxon>Tracheophyta</taxon>
        <taxon>Spermatophyta</taxon>
        <taxon>Magnoliopsida</taxon>
        <taxon>eudicotyledons</taxon>
        <taxon>Gunneridae</taxon>
        <taxon>Pentapetalae</taxon>
        <taxon>rosids</taxon>
        <taxon>fabids</taxon>
        <taxon>Fabales</taxon>
        <taxon>Fabaceae</taxon>
        <taxon>Papilionoideae</taxon>
        <taxon>50 kb inversion clade</taxon>
        <taxon>NPAAA clade</taxon>
        <taxon>indigoferoid/millettioid clade</taxon>
        <taxon>Phaseoleae</taxon>
        <taxon>Glycine</taxon>
        <taxon>Glycine subgen. Soja</taxon>
    </lineage>
</organism>
<dbReference type="GO" id="GO:0000172">
    <property type="term" value="C:ribonuclease MRP complex"/>
    <property type="evidence" value="ECO:0007669"/>
    <property type="project" value="InterPro"/>
</dbReference>
<keyword evidence="4" id="KW-0472">Membrane</keyword>
<evidence type="ECO:0000259" key="8">
    <source>
        <dbReference type="Pfam" id="PF08170"/>
    </source>
</evidence>
<gene>
    <name evidence="10" type="ORF">glysoja_039861</name>
</gene>
<evidence type="ECO:0000313" key="10">
    <source>
        <dbReference type="EMBL" id="KHN24311.1"/>
    </source>
</evidence>
<dbReference type="GO" id="GO:0001682">
    <property type="term" value="P:tRNA 5'-leader removal"/>
    <property type="evidence" value="ECO:0007669"/>
    <property type="project" value="InterPro"/>
</dbReference>
<dbReference type="GO" id="GO:0016020">
    <property type="term" value="C:membrane"/>
    <property type="evidence" value="ECO:0007669"/>
    <property type="project" value="UniProtKB-SubCell"/>
</dbReference>
<sequence length="782" mass="88485">MVTAGTKKPQVSVPTPPPPPRKINVQKYAESRALELQSLQSIIENRVNSDYRSQKNKRRRTTVFDNQIARKGCRRKRQKLGIIDKALAESGLEENHLKKLPRCVRRRYELKKNPENGFCTSGDVTKRLRTHVWHAKWFAMTKLWGYHLPLCLQGRGKGSRALLKRLKQGVLVHDASYYTALQLEGPEDSLMSVLRMVLEPYPAATPHPGNHDDSVLYSVTYGKAMLHQCGAPVSQPIAPMEKGGISINCFSLEGQLAKLELIGLGTFQLLQKVLHAVGSISENYWQLKKHVPIEEESVSQIRNSSILRNEDYFSSCAMLSLNVKDPRELPWKKTVVPVESISTKTPTDAQEKKYKELADLILMDLWYATTRGLRPPVEDSYLSKEKHHERMVNFCLDDIHSGEANSSTKVQCSRSCPILLLKNDMKELIIGWSVILPLSWVKAFWIPLISNGAHAIGLQEKNWISCEMGLPFFPSDSPDCKAYSCLMEAKAAAFNKKEELRPPVIRHLRVPILPPWGIVRITFDKVINAMETHDLSTREDLTNANSLPNPCHGNFEIFNSDSGSNSFDGTVVRTGCMLTTFLNETKTGQLLLFPYAADGKARISKFINGELKLDPRHRSSDIYDHKLCFVRVHLRPFKEGCFEEGAVICAPYPSDISLWTSSCEKREEGLQMSQSAMRLYFKEHSSGKWGMQIPDDSIASKSQRWPIGFVTTASVQGSKSLVAEGFCEAVLLSHLREEQWKEMPMKKRREIYVLVRNLGSTAYRLALASIVLENQENDIDFL</sequence>
<dbReference type="EMBL" id="KN655445">
    <property type="protein sequence ID" value="KHN24311.1"/>
    <property type="molecule type" value="Genomic_DNA"/>
</dbReference>
<dbReference type="PANTHER" id="PTHR22731:SF3">
    <property type="entry name" value="RIBONUCLEASES P_MRP PROTEIN SUBUNIT POP1"/>
    <property type="match status" value="1"/>
</dbReference>
<keyword evidence="3" id="KW-0819">tRNA processing</keyword>
<dbReference type="Pfam" id="PF22770">
    <property type="entry name" value="POP1_C"/>
    <property type="match status" value="1"/>
</dbReference>
<dbReference type="Pfam" id="PF08170">
    <property type="entry name" value="POPLD"/>
    <property type="match status" value="1"/>
</dbReference>
<dbReference type="PANTHER" id="PTHR22731">
    <property type="entry name" value="RIBONUCLEASES P/MRP PROTEIN SUBUNIT POP1"/>
    <property type="match status" value="1"/>
</dbReference>
<evidence type="ECO:0000256" key="3">
    <source>
        <dbReference type="ARBA" id="ARBA00022694"/>
    </source>
</evidence>
<reference evidence="10" key="1">
    <citation type="submission" date="2014-07" db="EMBL/GenBank/DDBJ databases">
        <title>Identification of a novel salt tolerance gene in wild soybean by whole-genome sequencing.</title>
        <authorList>
            <person name="Lam H.-M."/>
            <person name="Qi X."/>
            <person name="Li M.-W."/>
            <person name="Liu X."/>
            <person name="Xie M."/>
            <person name="Ni M."/>
            <person name="Xu X."/>
        </authorList>
    </citation>
    <scope>NUCLEOTIDE SEQUENCE [LARGE SCALE GENOMIC DNA]</scope>
    <source>
        <tissue evidence="10">Root</tissue>
    </source>
</reference>
<keyword evidence="5" id="KW-0539">Nucleus</keyword>
<dbReference type="PROSITE" id="PS00236">
    <property type="entry name" value="NEUROTR_ION_CHANNEL"/>
    <property type="match status" value="1"/>
</dbReference>
<dbReference type="Proteomes" id="UP000053555">
    <property type="component" value="Unassembled WGS sequence"/>
</dbReference>
<evidence type="ECO:0000256" key="5">
    <source>
        <dbReference type="ARBA" id="ARBA00023242"/>
    </source>
</evidence>
<dbReference type="Pfam" id="PF06978">
    <property type="entry name" value="POP1_N"/>
    <property type="match status" value="1"/>
</dbReference>
<feature type="domain" description="POP1 C-terminal" evidence="9">
    <location>
        <begin position="683"/>
        <end position="771"/>
    </location>
</feature>
<comment type="subcellular location">
    <subcellularLocation>
        <location evidence="2">Membrane</location>
    </subcellularLocation>
    <subcellularLocation>
        <location evidence="1">Nucleus</location>
    </subcellularLocation>
</comment>
<name>A0A0B2QRQ1_GLYSO</name>
<dbReference type="InterPro" id="IPR039182">
    <property type="entry name" value="Pop1"/>
</dbReference>
<dbReference type="InterPro" id="IPR009723">
    <property type="entry name" value="Pop1_N"/>
</dbReference>
<evidence type="ECO:0000256" key="6">
    <source>
        <dbReference type="SAM" id="MobiDB-lite"/>
    </source>
</evidence>
<feature type="region of interest" description="Disordered" evidence="6">
    <location>
        <begin position="1"/>
        <end position="22"/>
    </location>
</feature>
<dbReference type="AlphaFoldDB" id="A0A0B2QRQ1"/>
<evidence type="ECO:0000259" key="9">
    <source>
        <dbReference type="Pfam" id="PF22770"/>
    </source>
</evidence>
<evidence type="ECO:0000259" key="7">
    <source>
        <dbReference type="Pfam" id="PF06978"/>
    </source>
</evidence>
<proteinExistence type="predicted"/>
<dbReference type="GO" id="GO:0005655">
    <property type="term" value="C:nucleolar ribonuclease P complex"/>
    <property type="evidence" value="ECO:0007669"/>
    <property type="project" value="InterPro"/>
</dbReference>
<evidence type="ECO:0000256" key="2">
    <source>
        <dbReference type="ARBA" id="ARBA00004370"/>
    </source>
</evidence>
<feature type="domain" description="Pop1 N-terminal" evidence="7">
    <location>
        <begin position="52"/>
        <end position="185"/>
    </location>
</feature>
<dbReference type="InterPro" id="IPR012590">
    <property type="entry name" value="POPLD_dom"/>
</dbReference>